<dbReference type="EMBL" id="ML977209">
    <property type="protein sequence ID" value="KAF1981049.1"/>
    <property type="molecule type" value="Genomic_DNA"/>
</dbReference>
<feature type="compositionally biased region" description="Basic and acidic residues" evidence="1">
    <location>
        <begin position="88"/>
        <end position="120"/>
    </location>
</feature>
<reference evidence="2" key="1">
    <citation type="journal article" date="2020" name="Stud. Mycol.">
        <title>101 Dothideomycetes genomes: a test case for predicting lifestyles and emergence of pathogens.</title>
        <authorList>
            <person name="Haridas S."/>
            <person name="Albert R."/>
            <person name="Binder M."/>
            <person name="Bloem J."/>
            <person name="Labutti K."/>
            <person name="Salamov A."/>
            <person name="Andreopoulos B."/>
            <person name="Baker S."/>
            <person name="Barry K."/>
            <person name="Bills G."/>
            <person name="Bluhm B."/>
            <person name="Cannon C."/>
            <person name="Castanera R."/>
            <person name="Culley D."/>
            <person name="Daum C."/>
            <person name="Ezra D."/>
            <person name="Gonzalez J."/>
            <person name="Henrissat B."/>
            <person name="Kuo A."/>
            <person name="Liang C."/>
            <person name="Lipzen A."/>
            <person name="Lutzoni F."/>
            <person name="Magnuson J."/>
            <person name="Mondo S."/>
            <person name="Nolan M."/>
            <person name="Ohm R."/>
            <person name="Pangilinan J."/>
            <person name="Park H.-J."/>
            <person name="Ramirez L."/>
            <person name="Alfaro M."/>
            <person name="Sun H."/>
            <person name="Tritt A."/>
            <person name="Yoshinaga Y."/>
            <person name="Zwiers L.-H."/>
            <person name="Turgeon B."/>
            <person name="Goodwin S."/>
            <person name="Spatafora J."/>
            <person name="Crous P."/>
            <person name="Grigoriev I."/>
        </authorList>
    </citation>
    <scope>NUCLEOTIDE SEQUENCE</scope>
    <source>
        <strain evidence="2">CBS 113979</strain>
    </source>
</reference>
<feature type="compositionally biased region" description="Basic and acidic residues" evidence="1">
    <location>
        <begin position="42"/>
        <end position="65"/>
    </location>
</feature>
<proteinExistence type="predicted"/>
<keyword evidence="3" id="KW-1185">Reference proteome</keyword>
<feature type="region of interest" description="Disordered" evidence="1">
    <location>
        <begin position="1"/>
        <end position="173"/>
    </location>
</feature>
<organism evidence="2 3">
    <name type="scientific">Aulographum hederae CBS 113979</name>
    <dbReference type="NCBI Taxonomy" id="1176131"/>
    <lineage>
        <taxon>Eukaryota</taxon>
        <taxon>Fungi</taxon>
        <taxon>Dikarya</taxon>
        <taxon>Ascomycota</taxon>
        <taxon>Pezizomycotina</taxon>
        <taxon>Dothideomycetes</taxon>
        <taxon>Pleosporomycetidae</taxon>
        <taxon>Aulographales</taxon>
        <taxon>Aulographaceae</taxon>
    </lineage>
</organism>
<gene>
    <name evidence="2" type="ORF">K402DRAFT_425699</name>
</gene>
<dbReference type="AlphaFoldDB" id="A0A6G1GJW5"/>
<name>A0A6G1GJW5_9PEZI</name>
<feature type="compositionally biased region" description="Polar residues" evidence="1">
    <location>
        <begin position="1"/>
        <end position="11"/>
    </location>
</feature>
<feature type="compositionally biased region" description="Polar residues" evidence="1">
    <location>
        <begin position="133"/>
        <end position="147"/>
    </location>
</feature>
<accession>A0A6G1GJW5</accession>
<sequence>MSYNLQKNQTPPAKMEGPSRSTENSRESMPYIPSHMQNLTRGEYEKRREAYKKPNEPAPAEDKSVATEYETLSEEPASRPYVSPHMFQIDKTERRNRMEPYRRPAEEVEDPEKTPREESRVVSSPAPRKFVLNLTTEPEPSTGSSDASKGPYIAPHQRFINEANAKAKKRAEE</sequence>
<evidence type="ECO:0000256" key="1">
    <source>
        <dbReference type="SAM" id="MobiDB-lite"/>
    </source>
</evidence>
<evidence type="ECO:0000313" key="3">
    <source>
        <dbReference type="Proteomes" id="UP000800041"/>
    </source>
</evidence>
<protein>
    <submittedName>
        <fullName evidence="2">Uncharacterized protein</fullName>
    </submittedName>
</protein>
<evidence type="ECO:0000313" key="2">
    <source>
        <dbReference type="EMBL" id="KAF1981049.1"/>
    </source>
</evidence>
<dbReference type="Proteomes" id="UP000800041">
    <property type="component" value="Unassembled WGS sequence"/>
</dbReference>